<sequence length="314" mass="33525">MNKNYLSIDIGGTKIKSAVIDRSGNILTRGRMDTPKNLTEFLTGIETIVEDVHGSIRGIAVSTPGKVNPETGTISFGGALPFLDGVSLKQLLAKYQVPLAVTNDGKAAALAEWWLGNLKGIQNGAAITLGTGLGGGVIVEGKLIQGAHFQAGELSFLLNATKRSGAPENAEQPNNQGLTLQQLAGFSGSAVAMIRRSAQLLGLADLADGEAVFDAINQKEPQVWALFTAYCREIACVILNVQAVIDLERFVIGGGISAQAIVVEEIDRQYQQLLASLPILQQTLTKPEIQACKFQNDANLLGALYHFFLEHEMK</sequence>
<dbReference type="Pfam" id="PF00480">
    <property type="entry name" value="ROK"/>
    <property type="match status" value="1"/>
</dbReference>
<dbReference type="EC" id="2.7.1.85" evidence="2"/>
<proteinExistence type="inferred from homology"/>
<dbReference type="InterPro" id="IPR000600">
    <property type="entry name" value="ROK"/>
</dbReference>
<gene>
    <name evidence="2" type="primary">bglK_4</name>
    <name evidence="2" type="ORF">ECLFYP2_02759</name>
</gene>
<dbReference type="RefSeq" id="WP_421758146.1">
    <property type="nucleotide sequence ID" value="NZ_CACRTX010000009.1"/>
</dbReference>
<dbReference type="AlphaFoldDB" id="A0A6N3CZD2"/>
<keyword evidence="2" id="KW-0808">Transferase</keyword>
<accession>A0A6N3CZD2</accession>
<dbReference type="Gene3D" id="3.30.420.40">
    <property type="match status" value="2"/>
</dbReference>
<evidence type="ECO:0000256" key="1">
    <source>
        <dbReference type="ARBA" id="ARBA00006479"/>
    </source>
</evidence>
<dbReference type="InterPro" id="IPR043129">
    <property type="entry name" value="ATPase_NBD"/>
</dbReference>
<reference evidence="2" key="1">
    <citation type="submission" date="2019-11" db="EMBL/GenBank/DDBJ databases">
        <authorList>
            <person name="Feng L."/>
        </authorList>
    </citation>
    <scope>NUCLEOTIDE SEQUENCE</scope>
    <source>
        <strain evidence="2">ECasseliflavusLFYP2</strain>
    </source>
</reference>
<evidence type="ECO:0000313" key="2">
    <source>
        <dbReference type="EMBL" id="VYU22080.1"/>
    </source>
</evidence>
<dbReference type="CDD" id="cd24152">
    <property type="entry name" value="ASKHA_NBD_ROK-like"/>
    <property type="match status" value="1"/>
</dbReference>
<organism evidence="2">
    <name type="scientific">Enterococcus casseliflavus</name>
    <name type="common">Enterococcus flavescens</name>
    <dbReference type="NCBI Taxonomy" id="37734"/>
    <lineage>
        <taxon>Bacteria</taxon>
        <taxon>Bacillati</taxon>
        <taxon>Bacillota</taxon>
        <taxon>Bacilli</taxon>
        <taxon>Lactobacillales</taxon>
        <taxon>Enterococcaceae</taxon>
        <taxon>Enterococcus</taxon>
    </lineage>
</organism>
<keyword evidence="2" id="KW-0418">Kinase</keyword>
<dbReference type="EMBL" id="CACRTX010000009">
    <property type="protein sequence ID" value="VYU22080.1"/>
    <property type="molecule type" value="Genomic_DNA"/>
</dbReference>
<dbReference type="PANTHER" id="PTHR18964">
    <property type="entry name" value="ROK (REPRESSOR, ORF, KINASE) FAMILY"/>
    <property type="match status" value="1"/>
</dbReference>
<dbReference type="SUPFAM" id="SSF53067">
    <property type="entry name" value="Actin-like ATPase domain"/>
    <property type="match status" value="1"/>
</dbReference>
<protein>
    <submittedName>
        <fullName evidence="2">Beta-glucoside kinase</fullName>
        <ecNumber evidence="2">2.7.1.85</ecNumber>
    </submittedName>
</protein>
<dbReference type="GO" id="GO:0047700">
    <property type="term" value="F:beta-glucoside kinase activity"/>
    <property type="evidence" value="ECO:0007669"/>
    <property type="project" value="UniProtKB-EC"/>
</dbReference>
<comment type="similarity">
    <text evidence="1">Belongs to the ROK (NagC/XylR) family.</text>
</comment>
<dbReference type="PANTHER" id="PTHR18964:SF170">
    <property type="entry name" value="SUGAR KINASE"/>
    <property type="match status" value="1"/>
</dbReference>
<name>A0A6N3CZD2_ENTCA</name>